<dbReference type="Pfam" id="PF00300">
    <property type="entry name" value="His_Phos_1"/>
    <property type="match status" value="1"/>
</dbReference>
<dbReference type="RefSeq" id="WP_390296907.1">
    <property type="nucleotide sequence ID" value="NZ_JBHSFU010000007.1"/>
</dbReference>
<dbReference type="InterPro" id="IPR029033">
    <property type="entry name" value="His_PPase_superfam"/>
</dbReference>
<evidence type="ECO:0000256" key="1">
    <source>
        <dbReference type="ARBA" id="ARBA00022801"/>
    </source>
</evidence>
<dbReference type="PANTHER" id="PTHR46517">
    <property type="entry name" value="FRUCTOSE-2,6-BISPHOSPHATASE TIGAR"/>
    <property type="match status" value="1"/>
</dbReference>
<gene>
    <name evidence="2" type="ORF">ACFO3D_13545</name>
</gene>
<proteinExistence type="predicted"/>
<protein>
    <submittedName>
        <fullName evidence="2">Histidine phosphatase family protein</fullName>
    </submittedName>
</protein>
<evidence type="ECO:0000313" key="3">
    <source>
        <dbReference type="Proteomes" id="UP001595989"/>
    </source>
</evidence>
<dbReference type="Gene3D" id="3.40.50.1240">
    <property type="entry name" value="Phosphoglycerate mutase-like"/>
    <property type="match status" value="1"/>
</dbReference>
<sequence length="192" mass="21988">MTRIGIIRHGTTAWNKERRAQGSSDIPLDQDGIAQARQLAERMKNEKWDYIYSSNLSRAQQTAEVVAEKLGIPVQVDPRIREVGGGLIEGTTPAERVEKWGEKWWEEDLQFEPTEKVISRGLSFFDEISEKHRDKNILVVSHGSFIKHLVKEIVPLFKVDESLKNTSVTVLDKNDEGWDCSLFNCTKHLKEI</sequence>
<dbReference type="SUPFAM" id="SSF53254">
    <property type="entry name" value="Phosphoglycerate mutase-like"/>
    <property type="match status" value="1"/>
</dbReference>
<accession>A0ABV9DKS5</accession>
<dbReference type="PANTHER" id="PTHR46517:SF1">
    <property type="entry name" value="FRUCTOSE-2,6-BISPHOSPHATASE TIGAR"/>
    <property type="match status" value="1"/>
</dbReference>
<name>A0ABV9DKS5_9BACI</name>
<dbReference type="InterPro" id="IPR013078">
    <property type="entry name" value="His_Pase_superF_clade-1"/>
</dbReference>
<keyword evidence="3" id="KW-1185">Reference proteome</keyword>
<dbReference type="EMBL" id="JBHSFU010000007">
    <property type="protein sequence ID" value="MFC4559217.1"/>
    <property type="molecule type" value="Genomic_DNA"/>
</dbReference>
<comment type="caution">
    <text evidence="2">The sequence shown here is derived from an EMBL/GenBank/DDBJ whole genome shotgun (WGS) entry which is preliminary data.</text>
</comment>
<reference evidence="3" key="1">
    <citation type="journal article" date="2019" name="Int. J. Syst. Evol. Microbiol.">
        <title>The Global Catalogue of Microorganisms (GCM) 10K type strain sequencing project: providing services to taxonomists for standard genome sequencing and annotation.</title>
        <authorList>
            <consortium name="The Broad Institute Genomics Platform"/>
            <consortium name="The Broad Institute Genome Sequencing Center for Infectious Disease"/>
            <person name="Wu L."/>
            <person name="Ma J."/>
        </authorList>
    </citation>
    <scope>NUCLEOTIDE SEQUENCE [LARGE SCALE GENOMIC DNA]</scope>
    <source>
        <strain evidence="3">CGMCC 4.7426</strain>
    </source>
</reference>
<dbReference type="CDD" id="cd07067">
    <property type="entry name" value="HP_PGM_like"/>
    <property type="match status" value="1"/>
</dbReference>
<dbReference type="InterPro" id="IPR051695">
    <property type="entry name" value="Phosphoglycerate_Mutase"/>
</dbReference>
<dbReference type="SMART" id="SM00855">
    <property type="entry name" value="PGAM"/>
    <property type="match status" value="1"/>
</dbReference>
<keyword evidence="1" id="KW-0378">Hydrolase</keyword>
<organism evidence="2 3">
    <name type="scientific">Virgibacillus kekensis</name>
    <dbReference type="NCBI Taxonomy" id="202261"/>
    <lineage>
        <taxon>Bacteria</taxon>
        <taxon>Bacillati</taxon>
        <taxon>Bacillota</taxon>
        <taxon>Bacilli</taxon>
        <taxon>Bacillales</taxon>
        <taxon>Bacillaceae</taxon>
        <taxon>Virgibacillus</taxon>
    </lineage>
</organism>
<evidence type="ECO:0000313" key="2">
    <source>
        <dbReference type="EMBL" id="MFC4559217.1"/>
    </source>
</evidence>
<dbReference type="Proteomes" id="UP001595989">
    <property type="component" value="Unassembled WGS sequence"/>
</dbReference>